<evidence type="ECO:0000259" key="7">
    <source>
        <dbReference type="Pfam" id="PF13240"/>
    </source>
</evidence>
<dbReference type="InterPro" id="IPR007829">
    <property type="entry name" value="TM2"/>
</dbReference>
<feature type="transmembrane region" description="Helical" evidence="5">
    <location>
        <begin position="64"/>
        <end position="83"/>
    </location>
</feature>
<name>A0ABY6HQF6_9ARCH</name>
<protein>
    <recommendedName>
        <fullName evidence="10">TM2 domain-containing protein</fullName>
    </recommendedName>
</protein>
<feature type="transmembrane region" description="Helical" evidence="5">
    <location>
        <begin position="166"/>
        <end position="189"/>
    </location>
</feature>
<evidence type="ECO:0000256" key="4">
    <source>
        <dbReference type="ARBA" id="ARBA00023136"/>
    </source>
</evidence>
<feature type="transmembrane region" description="Helical" evidence="5">
    <location>
        <begin position="139"/>
        <end position="159"/>
    </location>
</feature>
<feature type="transmembrane region" description="Helical" evidence="5">
    <location>
        <begin position="90"/>
        <end position="114"/>
    </location>
</feature>
<feature type="domain" description="TM2" evidence="6">
    <location>
        <begin position="60"/>
        <end position="110"/>
    </location>
</feature>
<dbReference type="InterPro" id="IPR050932">
    <property type="entry name" value="TM2D1-3-like"/>
</dbReference>
<keyword evidence="9" id="KW-1185">Reference proteome</keyword>
<dbReference type="InterPro" id="IPR026870">
    <property type="entry name" value="Zinc_ribbon_dom"/>
</dbReference>
<proteinExistence type="predicted"/>
<accession>A0ABY6HQF6</accession>
<evidence type="ECO:0000256" key="5">
    <source>
        <dbReference type="SAM" id="Phobius"/>
    </source>
</evidence>
<feature type="domain" description="TM2" evidence="6">
    <location>
        <begin position="136"/>
        <end position="184"/>
    </location>
</feature>
<gene>
    <name evidence="8" type="ORF">NEF87_001094</name>
</gene>
<evidence type="ECO:0000259" key="6">
    <source>
        <dbReference type="Pfam" id="PF05154"/>
    </source>
</evidence>
<evidence type="ECO:0000256" key="2">
    <source>
        <dbReference type="ARBA" id="ARBA00022692"/>
    </source>
</evidence>
<evidence type="ECO:0000256" key="3">
    <source>
        <dbReference type="ARBA" id="ARBA00022989"/>
    </source>
</evidence>
<evidence type="ECO:0000313" key="9">
    <source>
        <dbReference type="Proteomes" id="UP001208689"/>
    </source>
</evidence>
<evidence type="ECO:0008006" key="10">
    <source>
        <dbReference type="Google" id="ProtNLM"/>
    </source>
</evidence>
<dbReference type="Proteomes" id="UP001208689">
    <property type="component" value="Chromosome"/>
</dbReference>
<reference evidence="8" key="1">
    <citation type="submission" date="2022-09" db="EMBL/GenBank/DDBJ databases">
        <title>Actin cytoskeleton and complex cell architecture in an #Asgard archaeon.</title>
        <authorList>
            <person name="Ponce Toledo R.I."/>
            <person name="Schleper C."/>
            <person name="Rodrigues Oliveira T."/>
            <person name="Wollweber F."/>
            <person name="Xu J."/>
            <person name="Rittmann S."/>
            <person name="Klingl A."/>
            <person name="Pilhofer M."/>
        </authorList>
    </citation>
    <scope>NUCLEOTIDE SEQUENCE</scope>
    <source>
        <strain evidence="8">B-35</strain>
    </source>
</reference>
<evidence type="ECO:0000256" key="1">
    <source>
        <dbReference type="ARBA" id="ARBA00004141"/>
    </source>
</evidence>
<keyword evidence="4 5" id="KW-0472">Membrane</keyword>
<organism evidence="8 9">
    <name type="scientific">Candidatus Lokiarchaeum ossiferum</name>
    <dbReference type="NCBI Taxonomy" id="2951803"/>
    <lineage>
        <taxon>Archaea</taxon>
        <taxon>Promethearchaeati</taxon>
        <taxon>Promethearchaeota</taxon>
        <taxon>Promethearchaeia</taxon>
        <taxon>Promethearchaeales</taxon>
        <taxon>Promethearchaeaceae</taxon>
        <taxon>Candidatus Lokiarchaeum</taxon>
    </lineage>
</organism>
<keyword evidence="2 5" id="KW-0812">Transmembrane</keyword>
<keyword evidence="3 5" id="KW-1133">Transmembrane helix</keyword>
<dbReference type="Pfam" id="PF05154">
    <property type="entry name" value="TM2"/>
    <property type="match status" value="2"/>
</dbReference>
<dbReference type="Pfam" id="PF13240">
    <property type="entry name" value="Zn_Ribbon_1"/>
    <property type="match status" value="1"/>
</dbReference>
<dbReference type="PANTHER" id="PTHR21016">
    <property type="entry name" value="BETA-AMYLOID BINDING PROTEIN-RELATED"/>
    <property type="match status" value="1"/>
</dbReference>
<dbReference type="PANTHER" id="PTHR21016:SF25">
    <property type="entry name" value="TM2 DOMAIN-CONTAINING PROTEIN DDB_G0277895-RELATED"/>
    <property type="match status" value="1"/>
</dbReference>
<comment type="subcellular location">
    <subcellularLocation>
        <location evidence="1">Membrane</location>
        <topology evidence="1">Multi-pass membrane protein</topology>
    </subcellularLocation>
</comment>
<sequence>MKFCHNCGEEIENTSEFCTYCGAKMSSHAQYQSVPVQQPVVPAQQTTHNNAIPTYSAYGTKYRIVAALLGFFFGTFGIHKFYLNKTKSGVLSLVFFWTGAPTIIGIVEAILYLTDDEEMFQQRMQLTDNIPKNPSRDRLVAAILGLIGLGGFGAHHFFMRNPRAKYFLIFCWTGIPLIVGFFEGLIYLLEPLENFTQRYYY</sequence>
<feature type="domain" description="Zinc-ribbon" evidence="7">
    <location>
        <begin position="3"/>
        <end position="24"/>
    </location>
</feature>
<dbReference type="EMBL" id="CP104013">
    <property type="protein sequence ID" value="UYP44809.1"/>
    <property type="molecule type" value="Genomic_DNA"/>
</dbReference>
<evidence type="ECO:0000313" key="8">
    <source>
        <dbReference type="EMBL" id="UYP44809.1"/>
    </source>
</evidence>